<organism evidence="4 5">
    <name type="scientific">Acropora cervicornis</name>
    <name type="common">Staghorn coral</name>
    <dbReference type="NCBI Taxonomy" id="6130"/>
    <lineage>
        <taxon>Eukaryota</taxon>
        <taxon>Metazoa</taxon>
        <taxon>Cnidaria</taxon>
        <taxon>Anthozoa</taxon>
        <taxon>Hexacorallia</taxon>
        <taxon>Scleractinia</taxon>
        <taxon>Astrocoeniina</taxon>
        <taxon>Acroporidae</taxon>
        <taxon>Acropora</taxon>
    </lineage>
</organism>
<keyword evidence="5" id="KW-1185">Reference proteome</keyword>
<feature type="compositionally biased region" description="Basic and acidic residues" evidence="1">
    <location>
        <begin position="108"/>
        <end position="129"/>
    </location>
</feature>
<name>A0AAD9QGJ2_ACRCE</name>
<evidence type="ECO:0000313" key="4">
    <source>
        <dbReference type="EMBL" id="KAK2560832.1"/>
    </source>
</evidence>
<protein>
    <submittedName>
        <fullName evidence="4">Regulation of nuclear pre-mRNA domain-containing protein 1A</fullName>
    </submittedName>
</protein>
<dbReference type="InterPro" id="IPR008942">
    <property type="entry name" value="ENTH_VHS"/>
</dbReference>
<dbReference type="Gene3D" id="1.25.40.90">
    <property type="match status" value="1"/>
</dbReference>
<dbReference type="InterPro" id="IPR006569">
    <property type="entry name" value="CID_dom"/>
</dbReference>
<dbReference type="SMART" id="SM00582">
    <property type="entry name" value="RPR"/>
    <property type="match status" value="1"/>
</dbReference>
<dbReference type="Pfam" id="PF04818">
    <property type="entry name" value="CID"/>
    <property type="match status" value="1"/>
</dbReference>
<dbReference type="Proteomes" id="UP001249851">
    <property type="component" value="Unassembled WGS sequence"/>
</dbReference>
<accession>A0AAD9QGJ2</accession>
<dbReference type="InterPro" id="IPR032337">
    <property type="entry name" value="RPRD1A/B_C"/>
</dbReference>
<dbReference type="PANTHER" id="PTHR12460:SF0">
    <property type="entry name" value="CID DOMAIN-CONTAINING PROTEIN-RELATED"/>
    <property type="match status" value="1"/>
</dbReference>
<dbReference type="GO" id="GO:0031124">
    <property type="term" value="P:mRNA 3'-end processing"/>
    <property type="evidence" value="ECO:0007669"/>
    <property type="project" value="TreeGrafter"/>
</dbReference>
<comment type="caution">
    <text evidence="4">The sequence shown here is derived from an EMBL/GenBank/DDBJ whole genome shotgun (WGS) entry which is preliminary data.</text>
</comment>
<dbReference type="Gene3D" id="6.10.250.2560">
    <property type="match status" value="1"/>
</dbReference>
<evidence type="ECO:0000256" key="2">
    <source>
        <dbReference type="SAM" id="Phobius"/>
    </source>
</evidence>
<feature type="domain" description="CID" evidence="3">
    <location>
        <begin position="1"/>
        <end position="185"/>
    </location>
</feature>
<dbReference type="SUPFAM" id="SSF48464">
    <property type="entry name" value="ENTH/VHS domain"/>
    <property type="match status" value="1"/>
</dbReference>
<evidence type="ECO:0000259" key="3">
    <source>
        <dbReference type="PROSITE" id="PS51391"/>
    </source>
</evidence>
<evidence type="ECO:0000313" key="5">
    <source>
        <dbReference type="Proteomes" id="UP001249851"/>
    </source>
</evidence>
<dbReference type="PANTHER" id="PTHR12460">
    <property type="entry name" value="CYCLIN-DEPENDENT KINASE INHIBITOR-RELATED PROTEIN"/>
    <property type="match status" value="1"/>
</dbReference>
<feature type="region of interest" description="Disordered" evidence="1">
    <location>
        <begin position="108"/>
        <end position="136"/>
    </location>
</feature>
<keyword evidence="2" id="KW-0812">Transmembrane</keyword>
<keyword evidence="2" id="KW-1133">Transmembrane helix</keyword>
<sequence length="436" mass="49017">MTSFSSATLEKKLGDLSNTQHSVQTLSLWLIHHRKHAKAIVQAWYKELTKARQSKKLTFMFLANDVLQNGKRKGAEFLGEFKHILPSAFQHCSQQTFSTLAPHLSMKFDRGQESDSPPPEKKQKLDNDKQAPTMEPPDDLIKALMELENSASQDAAVREKIANLPAEVQDVSLLEKIEAELEDRSTISKMLAAFIQLQKDKLAESEKKLQQQQQKTPFHGMKNVTGELQETFGKAVGRKSIHALCGGDEFMLTAMGTNLVHFWCSGLFGALYLLVGLTGRPKWVLKCKIQDGSNALQQQQQKTPFHGMKNVTGELQETFGKAVGRKSIHALCGGDEFMLTAMGTNLVHFWCSGLFGALYLLVGLTGRPKWVLKCKIQDGSRELKKTSFVVGTVLRCVAAAATENTIPWHEERYWGASGDFWESRWKKIHPCSLWWR</sequence>
<dbReference type="Pfam" id="PF16566">
    <property type="entry name" value="CREPT"/>
    <property type="match status" value="1"/>
</dbReference>
<evidence type="ECO:0000256" key="1">
    <source>
        <dbReference type="SAM" id="MobiDB-lite"/>
    </source>
</evidence>
<keyword evidence="2" id="KW-0472">Membrane</keyword>
<proteinExistence type="predicted"/>
<dbReference type="GO" id="GO:0000993">
    <property type="term" value="F:RNA polymerase II complex binding"/>
    <property type="evidence" value="ECO:0007669"/>
    <property type="project" value="TreeGrafter"/>
</dbReference>
<reference evidence="4" key="1">
    <citation type="journal article" date="2023" name="G3 (Bethesda)">
        <title>Whole genome assembly and annotation of the endangered Caribbean coral Acropora cervicornis.</title>
        <authorList>
            <person name="Selwyn J.D."/>
            <person name="Vollmer S.V."/>
        </authorList>
    </citation>
    <scope>NUCLEOTIDE SEQUENCE</scope>
    <source>
        <strain evidence="4">K2</strain>
    </source>
</reference>
<dbReference type="EMBL" id="JARQWQ010000035">
    <property type="protein sequence ID" value="KAK2560832.1"/>
    <property type="molecule type" value="Genomic_DNA"/>
</dbReference>
<dbReference type="PROSITE" id="PS51391">
    <property type="entry name" value="CID"/>
    <property type="match status" value="1"/>
</dbReference>
<reference evidence="4" key="2">
    <citation type="journal article" date="2023" name="Science">
        <title>Genomic signatures of disease resistance in endangered staghorn corals.</title>
        <authorList>
            <person name="Vollmer S.V."/>
            <person name="Selwyn J.D."/>
            <person name="Despard B.A."/>
            <person name="Roesel C.L."/>
        </authorList>
    </citation>
    <scope>NUCLEOTIDE SEQUENCE</scope>
    <source>
        <strain evidence="4">K2</strain>
    </source>
</reference>
<gene>
    <name evidence="4" type="ORF">P5673_016641</name>
</gene>
<dbReference type="AlphaFoldDB" id="A0AAD9QGJ2"/>
<feature type="transmembrane region" description="Helical" evidence="2">
    <location>
        <begin position="259"/>
        <end position="277"/>
    </location>
</feature>
<feature type="transmembrane region" description="Helical" evidence="2">
    <location>
        <begin position="347"/>
        <end position="366"/>
    </location>
</feature>